<evidence type="ECO:0000313" key="2">
    <source>
        <dbReference type="EMBL" id="GLZ79162.1"/>
    </source>
</evidence>
<protein>
    <submittedName>
        <fullName evidence="2">Uncharacterized protein</fullName>
    </submittedName>
</protein>
<evidence type="ECO:0000313" key="3">
    <source>
        <dbReference type="Proteomes" id="UP001165079"/>
    </source>
</evidence>
<feature type="region of interest" description="Disordered" evidence="1">
    <location>
        <begin position="83"/>
        <end position="118"/>
    </location>
</feature>
<gene>
    <name evidence="2" type="ORF">Afil01_39690</name>
</gene>
<name>A0A9W6W4E1_9ACTN</name>
<accession>A0A9W6W4E1</accession>
<dbReference type="AlphaFoldDB" id="A0A9W6W4E1"/>
<dbReference type="Proteomes" id="UP001165079">
    <property type="component" value="Unassembled WGS sequence"/>
</dbReference>
<reference evidence="2" key="1">
    <citation type="submission" date="2023-03" db="EMBL/GenBank/DDBJ databases">
        <title>Actinorhabdospora filicis NBRC 111898.</title>
        <authorList>
            <person name="Ichikawa N."/>
            <person name="Sato H."/>
            <person name="Tonouchi N."/>
        </authorList>
    </citation>
    <scope>NUCLEOTIDE SEQUENCE</scope>
    <source>
        <strain evidence="2">NBRC 111898</strain>
    </source>
</reference>
<sequence>MSTIVMPRFGPLVTGNCVPQSNRLTGAGLFGTLRPGPGTVDFPPSLADHLRALPAASLHSAATPAEIPFGRLWSKPSRARSVSVSGESAGIAPPFAVPAATGRPAAGSAAPTSGRRPR</sequence>
<dbReference type="EMBL" id="BSTX01000002">
    <property type="protein sequence ID" value="GLZ79162.1"/>
    <property type="molecule type" value="Genomic_DNA"/>
</dbReference>
<comment type="caution">
    <text evidence="2">The sequence shown here is derived from an EMBL/GenBank/DDBJ whole genome shotgun (WGS) entry which is preliminary data.</text>
</comment>
<feature type="compositionally biased region" description="Low complexity" evidence="1">
    <location>
        <begin position="98"/>
        <end position="118"/>
    </location>
</feature>
<proteinExistence type="predicted"/>
<keyword evidence="3" id="KW-1185">Reference proteome</keyword>
<organism evidence="2 3">
    <name type="scientific">Actinorhabdospora filicis</name>
    <dbReference type="NCBI Taxonomy" id="1785913"/>
    <lineage>
        <taxon>Bacteria</taxon>
        <taxon>Bacillati</taxon>
        <taxon>Actinomycetota</taxon>
        <taxon>Actinomycetes</taxon>
        <taxon>Micromonosporales</taxon>
        <taxon>Micromonosporaceae</taxon>
        <taxon>Actinorhabdospora</taxon>
    </lineage>
</organism>
<evidence type="ECO:0000256" key="1">
    <source>
        <dbReference type="SAM" id="MobiDB-lite"/>
    </source>
</evidence>